<proteinExistence type="predicted"/>
<evidence type="ECO:0000313" key="3">
    <source>
        <dbReference type="Proteomes" id="UP001499993"/>
    </source>
</evidence>
<feature type="compositionally biased region" description="Basic and acidic residues" evidence="1">
    <location>
        <begin position="35"/>
        <end position="56"/>
    </location>
</feature>
<gene>
    <name evidence="2" type="ORF">GCM10023224_32800</name>
</gene>
<dbReference type="Proteomes" id="UP001499993">
    <property type="component" value="Unassembled WGS sequence"/>
</dbReference>
<comment type="caution">
    <text evidence="2">The sequence shown here is derived from an EMBL/GenBank/DDBJ whole genome shotgun (WGS) entry which is preliminary data.</text>
</comment>
<evidence type="ECO:0000256" key="1">
    <source>
        <dbReference type="SAM" id="MobiDB-lite"/>
    </source>
</evidence>
<accession>A0ABP9GP85</accession>
<sequence>MTRYIGTDGQKALVRPGPAHRNRRPHAQSSPSYTREAERGVDHRPPPHRSDTHPERFSGGAAGVSR</sequence>
<organism evidence="2 3">
    <name type="scientific">Streptomonospora halophila</name>
    <dbReference type="NCBI Taxonomy" id="427369"/>
    <lineage>
        <taxon>Bacteria</taxon>
        <taxon>Bacillati</taxon>
        <taxon>Actinomycetota</taxon>
        <taxon>Actinomycetes</taxon>
        <taxon>Streptosporangiales</taxon>
        <taxon>Nocardiopsidaceae</taxon>
        <taxon>Streptomonospora</taxon>
    </lineage>
</organism>
<evidence type="ECO:0000313" key="2">
    <source>
        <dbReference type="EMBL" id="GAA4946738.1"/>
    </source>
</evidence>
<keyword evidence="3" id="KW-1185">Reference proteome</keyword>
<reference evidence="3" key="1">
    <citation type="journal article" date="2019" name="Int. J. Syst. Evol. Microbiol.">
        <title>The Global Catalogue of Microorganisms (GCM) 10K type strain sequencing project: providing services to taxonomists for standard genome sequencing and annotation.</title>
        <authorList>
            <consortium name="The Broad Institute Genomics Platform"/>
            <consortium name="The Broad Institute Genome Sequencing Center for Infectious Disease"/>
            <person name="Wu L."/>
            <person name="Ma J."/>
        </authorList>
    </citation>
    <scope>NUCLEOTIDE SEQUENCE [LARGE SCALE GENOMIC DNA]</scope>
    <source>
        <strain evidence="3">JCM 18123</strain>
    </source>
</reference>
<name>A0ABP9GP85_9ACTN</name>
<feature type="region of interest" description="Disordered" evidence="1">
    <location>
        <begin position="1"/>
        <end position="66"/>
    </location>
</feature>
<dbReference type="EMBL" id="BAABIK010000018">
    <property type="protein sequence ID" value="GAA4946738.1"/>
    <property type="molecule type" value="Genomic_DNA"/>
</dbReference>
<protein>
    <submittedName>
        <fullName evidence="2">Uncharacterized protein</fullName>
    </submittedName>
</protein>